<gene>
    <name evidence="1" type="ORF">QBC40DRAFT_314387</name>
</gene>
<name>A0AAN7B0D9_9PEZI</name>
<proteinExistence type="predicted"/>
<evidence type="ECO:0000313" key="1">
    <source>
        <dbReference type="EMBL" id="KAK4203845.1"/>
    </source>
</evidence>
<dbReference type="Proteomes" id="UP001303160">
    <property type="component" value="Unassembled WGS sequence"/>
</dbReference>
<protein>
    <submittedName>
        <fullName evidence="1">Uncharacterized protein</fullName>
    </submittedName>
</protein>
<keyword evidence="2" id="KW-1185">Reference proteome</keyword>
<sequence>MNNLRRRREFPSWTWVGCMSVKRVRGSSFYLGTDERWHFSSDFTPYITSIDIYFGDGEIAQWSTSDGRGYRKKILEKSSKPGMSELPRILLITGWLFELTVVAVDYPSSGTVTTFFHTVEIREQYQRPVSFGIELDQRMLFFPANNEGSRKHTFTCLLLAKIGRATDRSTLVFLVLNPVPETEALLQTYERLDCWTLTSSTPILRYDDAILKAGHC</sequence>
<organism evidence="1 2">
    <name type="scientific">Triangularia verruculosa</name>
    <dbReference type="NCBI Taxonomy" id="2587418"/>
    <lineage>
        <taxon>Eukaryota</taxon>
        <taxon>Fungi</taxon>
        <taxon>Dikarya</taxon>
        <taxon>Ascomycota</taxon>
        <taxon>Pezizomycotina</taxon>
        <taxon>Sordariomycetes</taxon>
        <taxon>Sordariomycetidae</taxon>
        <taxon>Sordariales</taxon>
        <taxon>Podosporaceae</taxon>
        <taxon>Triangularia</taxon>
    </lineage>
</organism>
<evidence type="ECO:0000313" key="2">
    <source>
        <dbReference type="Proteomes" id="UP001303160"/>
    </source>
</evidence>
<reference evidence="1" key="1">
    <citation type="journal article" date="2023" name="Mol. Phylogenet. Evol.">
        <title>Genome-scale phylogeny and comparative genomics of the fungal order Sordariales.</title>
        <authorList>
            <person name="Hensen N."/>
            <person name="Bonometti L."/>
            <person name="Westerberg I."/>
            <person name="Brannstrom I.O."/>
            <person name="Guillou S."/>
            <person name="Cros-Aarteil S."/>
            <person name="Calhoun S."/>
            <person name="Haridas S."/>
            <person name="Kuo A."/>
            <person name="Mondo S."/>
            <person name="Pangilinan J."/>
            <person name="Riley R."/>
            <person name="LaButti K."/>
            <person name="Andreopoulos B."/>
            <person name="Lipzen A."/>
            <person name="Chen C."/>
            <person name="Yan M."/>
            <person name="Daum C."/>
            <person name="Ng V."/>
            <person name="Clum A."/>
            <person name="Steindorff A."/>
            <person name="Ohm R.A."/>
            <person name="Martin F."/>
            <person name="Silar P."/>
            <person name="Natvig D.O."/>
            <person name="Lalanne C."/>
            <person name="Gautier V."/>
            <person name="Ament-Velasquez S.L."/>
            <person name="Kruys A."/>
            <person name="Hutchinson M.I."/>
            <person name="Powell A.J."/>
            <person name="Barry K."/>
            <person name="Miller A.N."/>
            <person name="Grigoriev I.V."/>
            <person name="Debuchy R."/>
            <person name="Gladieux P."/>
            <person name="Hiltunen Thoren M."/>
            <person name="Johannesson H."/>
        </authorList>
    </citation>
    <scope>NUCLEOTIDE SEQUENCE</scope>
    <source>
        <strain evidence="1">CBS 315.58</strain>
    </source>
</reference>
<dbReference type="AlphaFoldDB" id="A0AAN7B0D9"/>
<comment type="caution">
    <text evidence="1">The sequence shown here is derived from an EMBL/GenBank/DDBJ whole genome shotgun (WGS) entry which is preliminary data.</text>
</comment>
<accession>A0AAN7B0D9</accession>
<reference evidence="1" key="2">
    <citation type="submission" date="2023-05" db="EMBL/GenBank/DDBJ databases">
        <authorList>
            <consortium name="Lawrence Berkeley National Laboratory"/>
            <person name="Steindorff A."/>
            <person name="Hensen N."/>
            <person name="Bonometti L."/>
            <person name="Westerberg I."/>
            <person name="Brannstrom I.O."/>
            <person name="Guillou S."/>
            <person name="Cros-Aarteil S."/>
            <person name="Calhoun S."/>
            <person name="Haridas S."/>
            <person name="Kuo A."/>
            <person name="Mondo S."/>
            <person name="Pangilinan J."/>
            <person name="Riley R."/>
            <person name="Labutti K."/>
            <person name="Andreopoulos B."/>
            <person name="Lipzen A."/>
            <person name="Chen C."/>
            <person name="Yanf M."/>
            <person name="Daum C."/>
            <person name="Ng V."/>
            <person name="Clum A."/>
            <person name="Ohm R."/>
            <person name="Martin F."/>
            <person name="Silar P."/>
            <person name="Natvig D."/>
            <person name="Lalanne C."/>
            <person name="Gautier V."/>
            <person name="Ament-Velasquez S.L."/>
            <person name="Kruys A."/>
            <person name="Hutchinson M.I."/>
            <person name="Powell A.J."/>
            <person name="Barry K."/>
            <person name="Miller A.N."/>
            <person name="Grigoriev I.V."/>
            <person name="Debuchy R."/>
            <person name="Gladieux P."/>
            <person name="Thoren M.H."/>
            <person name="Johannesson H."/>
        </authorList>
    </citation>
    <scope>NUCLEOTIDE SEQUENCE</scope>
    <source>
        <strain evidence="1">CBS 315.58</strain>
    </source>
</reference>
<dbReference type="EMBL" id="MU863886">
    <property type="protein sequence ID" value="KAK4203845.1"/>
    <property type="molecule type" value="Genomic_DNA"/>
</dbReference>